<dbReference type="EMBL" id="JAWDGP010000324">
    <property type="protein sequence ID" value="KAK3801402.1"/>
    <property type="molecule type" value="Genomic_DNA"/>
</dbReference>
<name>A0AAE1BA21_9GAST</name>
<sequence length="96" mass="10850">MVTSKTPENASVRSAVRVAPPPRRTFYNSTVGESDQSHTGPLVSGRRPDTKAPGRARRASRWRSSLSITFLGPCEVPMSPRDQNFWWTYTVCNFHR</sequence>
<protein>
    <submittedName>
        <fullName evidence="2">Uncharacterized protein</fullName>
    </submittedName>
</protein>
<evidence type="ECO:0000313" key="3">
    <source>
        <dbReference type="Proteomes" id="UP001283361"/>
    </source>
</evidence>
<dbReference type="AlphaFoldDB" id="A0AAE1BA21"/>
<accession>A0AAE1BA21</accession>
<evidence type="ECO:0000313" key="2">
    <source>
        <dbReference type="EMBL" id="KAK3801402.1"/>
    </source>
</evidence>
<reference evidence="2" key="1">
    <citation type="journal article" date="2023" name="G3 (Bethesda)">
        <title>A reference genome for the long-term kleptoplast-retaining sea slug Elysia crispata morphotype clarki.</title>
        <authorList>
            <person name="Eastman K.E."/>
            <person name="Pendleton A.L."/>
            <person name="Shaikh M.A."/>
            <person name="Suttiyut T."/>
            <person name="Ogas R."/>
            <person name="Tomko P."/>
            <person name="Gavelis G."/>
            <person name="Widhalm J.R."/>
            <person name="Wisecaver J.H."/>
        </authorList>
    </citation>
    <scope>NUCLEOTIDE SEQUENCE</scope>
    <source>
        <strain evidence="2">ECLA1</strain>
    </source>
</reference>
<evidence type="ECO:0000256" key="1">
    <source>
        <dbReference type="SAM" id="MobiDB-lite"/>
    </source>
</evidence>
<keyword evidence="3" id="KW-1185">Reference proteome</keyword>
<comment type="caution">
    <text evidence="2">The sequence shown here is derived from an EMBL/GenBank/DDBJ whole genome shotgun (WGS) entry which is preliminary data.</text>
</comment>
<organism evidence="2 3">
    <name type="scientific">Elysia crispata</name>
    <name type="common">lettuce slug</name>
    <dbReference type="NCBI Taxonomy" id="231223"/>
    <lineage>
        <taxon>Eukaryota</taxon>
        <taxon>Metazoa</taxon>
        <taxon>Spiralia</taxon>
        <taxon>Lophotrochozoa</taxon>
        <taxon>Mollusca</taxon>
        <taxon>Gastropoda</taxon>
        <taxon>Heterobranchia</taxon>
        <taxon>Euthyneura</taxon>
        <taxon>Panpulmonata</taxon>
        <taxon>Sacoglossa</taxon>
        <taxon>Placobranchoidea</taxon>
        <taxon>Plakobranchidae</taxon>
        <taxon>Elysia</taxon>
    </lineage>
</organism>
<gene>
    <name evidence="2" type="ORF">RRG08_017545</name>
</gene>
<feature type="region of interest" description="Disordered" evidence="1">
    <location>
        <begin position="1"/>
        <end position="59"/>
    </location>
</feature>
<dbReference type="Proteomes" id="UP001283361">
    <property type="component" value="Unassembled WGS sequence"/>
</dbReference>
<proteinExistence type="predicted"/>
<feature type="compositionally biased region" description="Polar residues" evidence="1">
    <location>
        <begin position="26"/>
        <end position="39"/>
    </location>
</feature>